<proteinExistence type="predicted"/>
<evidence type="ECO:0000256" key="1">
    <source>
        <dbReference type="ARBA" id="ARBA00004651"/>
    </source>
</evidence>
<keyword evidence="3 8" id="KW-0812">Transmembrane</keyword>
<dbReference type="PANTHER" id="PTHR33406:SF12">
    <property type="entry name" value="BLR2997 PROTEIN"/>
    <property type="match status" value="1"/>
</dbReference>
<evidence type="ECO:0000256" key="6">
    <source>
        <dbReference type="SAM" id="Coils"/>
    </source>
</evidence>
<keyword evidence="4 8" id="KW-1133">Transmembrane helix</keyword>
<evidence type="ECO:0000256" key="3">
    <source>
        <dbReference type="ARBA" id="ARBA00022692"/>
    </source>
</evidence>
<dbReference type="GO" id="GO:0005886">
    <property type="term" value="C:plasma membrane"/>
    <property type="evidence" value="ECO:0007669"/>
    <property type="project" value="UniProtKB-SubCell"/>
</dbReference>
<feature type="transmembrane region" description="Helical" evidence="8">
    <location>
        <begin position="635"/>
        <end position="657"/>
    </location>
</feature>
<evidence type="ECO:0000256" key="5">
    <source>
        <dbReference type="ARBA" id="ARBA00023136"/>
    </source>
</evidence>
<feature type="transmembrane region" description="Helical" evidence="8">
    <location>
        <begin position="256"/>
        <end position="279"/>
    </location>
</feature>
<dbReference type="InterPro" id="IPR000731">
    <property type="entry name" value="SSD"/>
</dbReference>
<reference evidence="10" key="2">
    <citation type="journal article" date="2012" name="PLoS ONE">
        <title>A Deeply Branching Thermophilic Bacterium with an Ancient Acetyl-CoA Pathway Dominates a Subsurface Ecosystem.</title>
        <authorList>
            <person name="Takami H."/>
            <person name="Noguchi H."/>
            <person name="Takaki Y."/>
            <person name="Uchiyama I."/>
            <person name="Toyoda A."/>
            <person name="Nishi S."/>
            <person name="Chee G.-J."/>
            <person name="Arai W."/>
            <person name="Nunoura T."/>
            <person name="Itoh T."/>
            <person name="Hattori M."/>
            <person name="Takai K."/>
        </authorList>
    </citation>
    <scope>NUCLEOTIDE SEQUENCE</scope>
</reference>
<dbReference type="InterPro" id="IPR050545">
    <property type="entry name" value="Mycobact_MmpL"/>
</dbReference>
<dbReference type="PANTHER" id="PTHR33406">
    <property type="entry name" value="MEMBRANE PROTEIN MJ1562-RELATED"/>
    <property type="match status" value="1"/>
</dbReference>
<feature type="transmembrane region" description="Helical" evidence="8">
    <location>
        <begin position="223"/>
        <end position="244"/>
    </location>
</feature>
<dbReference type="SUPFAM" id="SSF82866">
    <property type="entry name" value="Multidrug efflux transporter AcrB transmembrane domain"/>
    <property type="match status" value="2"/>
</dbReference>
<dbReference type="Pfam" id="PF03176">
    <property type="entry name" value="MMPL"/>
    <property type="match status" value="1"/>
</dbReference>
<feature type="coiled-coil region" evidence="6">
    <location>
        <begin position="372"/>
        <end position="399"/>
    </location>
</feature>
<feature type="transmembrane region" description="Helical" evidence="8">
    <location>
        <begin position="309"/>
        <end position="329"/>
    </location>
</feature>
<evidence type="ECO:0000256" key="4">
    <source>
        <dbReference type="ARBA" id="ARBA00022989"/>
    </source>
</evidence>
<keyword evidence="2" id="KW-1003">Cell membrane</keyword>
<accession>H5SE95</accession>
<dbReference type="AlphaFoldDB" id="H5SE95"/>
<feature type="domain" description="SSD" evidence="9">
    <location>
        <begin position="564"/>
        <end position="691"/>
    </location>
</feature>
<feature type="transmembrane region" description="Helical" evidence="8">
    <location>
        <begin position="566"/>
        <end position="586"/>
    </location>
</feature>
<feature type="transmembrane region" description="Helical" evidence="8">
    <location>
        <begin position="663"/>
        <end position="689"/>
    </location>
</feature>
<dbReference type="Gene3D" id="1.20.1640.10">
    <property type="entry name" value="Multidrug efflux transporter AcrB transmembrane domain"/>
    <property type="match status" value="2"/>
</dbReference>
<sequence>MADAVTEAASFENLELLRQQIQKTPLYFGVTIAADLVTSALVVQLDRDLGGPEQAGEKLEHIRRSAHDLMQKENVPGLEGPYTAGTLLLIHDVYEYTAQDGRRLQFYSVLLMSLVIAGAFLLPEIREFWRAKRAGQITWWRGLWQISLSTRWLGLPFLVIYSALTWSEALWSVVRGEMTMVGSAISSLVAVISVVTIVHLGLHYRELRGETDSYTALWQTLHYLGPAIFWVLLTTAGGFAALLVCRIKPVYDFGMIMMLATLLVGVATALFFPLTAMGWRNLPLHTGRLEPLTRSWLAKLLAALHRHPVLFGSALLGPGVILALGMVRLQPQTDFTNNFRPETEIHRAYRFIEDAYGGAGHLELIVDTGDLLSFSNEELKDYLDQIRQLEERLTAILVSTEQGERVSGISKAISIPDFYDFLDHIPLAGRLLTPRARLFLLAGDVKRARQEIGIAAAAIPAKLWDSARQQAVLPAFWNGQEKKLRIVLQARERLSTWAKRELLQQIEQCCREVLGETATFRLTGIYLMLAGLIESVLRDQASTTLASLSCMVLMALVAFRSLMLALIAMVPTVLPVLAVIGTMGWAGLPVNIATAMLASVAMGMTIDSSILYLYRLREEQAAGHSFAEALVRTHCTTGAALIVASVALVFGFCVLTRSRFLPLVHFGFLAALALLGGVIGNLVLLPLLLRLTHRREWQQLRALGIEREQLPIPASADSQLPTAGTVDKTPQVENG</sequence>
<keyword evidence="5 8" id="KW-0472">Membrane</keyword>
<dbReference type="PROSITE" id="PS50156">
    <property type="entry name" value="SSD"/>
    <property type="match status" value="1"/>
</dbReference>
<dbReference type="InterPro" id="IPR004869">
    <property type="entry name" value="MMPL_dom"/>
</dbReference>
<organism evidence="10">
    <name type="scientific">uncultured Planctomycetota bacterium</name>
    <dbReference type="NCBI Taxonomy" id="120965"/>
    <lineage>
        <taxon>Bacteria</taxon>
        <taxon>Pseudomonadati</taxon>
        <taxon>Planctomycetota</taxon>
        <taxon>environmental samples</taxon>
    </lineage>
</organism>
<name>H5SE95_9BACT</name>
<evidence type="ECO:0000256" key="8">
    <source>
        <dbReference type="SAM" id="Phobius"/>
    </source>
</evidence>
<evidence type="ECO:0000313" key="10">
    <source>
        <dbReference type="EMBL" id="BAL54481.1"/>
    </source>
</evidence>
<gene>
    <name evidence="10" type="ORF">HGMM_F16E03C20</name>
</gene>
<comment type="subcellular location">
    <subcellularLocation>
        <location evidence="1">Cell membrane</location>
        <topology evidence="1">Multi-pass membrane protein</topology>
    </subcellularLocation>
</comment>
<dbReference type="EMBL" id="AP011690">
    <property type="protein sequence ID" value="BAL54481.1"/>
    <property type="molecule type" value="Genomic_DNA"/>
</dbReference>
<evidence type="ECO:0000259" key="9">
    <source>
        <dbReference type="PROSITE" id="PS50156"/>
    </source>
</evidence>
<evidence type="ECO:0000256" key="7">
    <source>
        <dbReference type="SAM" id="MobiDB-lite"/>
    </source>
</evidence>
<feature type="transmembrane region" description="Helical" evidence="8">
    <location>
        <begin position="184"/>
        <end position="202"/>
    </location>
</feature>
<evidence type="ECO:0000256" key="2">
    <source>
        <dbReference type="ARBA" id="ARBA00022475"/>
    </source>
</evidence>
<feature type="region of interest" description="Disordered" evidence="7">
    <location>
        <begin position="715"/>
        <end position="735"/>
    </location>
</feature>
<feature type="transmembrane region" description="Helical" evidence="8">
    <location>
        <begin position="143"/>
        <end position="164"/>
    </location>
</feature>
<protein>
    <submittedName>
        <fullName evidence="10">Hypothetical conserved protein</fullName>
    </submittedName>
</protein>
<feature type="transmembrane region" description="Helical" evidence="8">
    <location>
        <begin position="104"/>
        <end position="122"/>
    </location>
</feature>
<keyword evidence="6" id="KW-0175">Coiled coil</keyword>
<feature type="transmembrane region" description="Helical" evidence="8">
    <location>
        <begin position="592"/>
        <end position="614"/>
    </location>
</feature>
<reference evidence="10" key="1">
    <citation type="journal article" date="2005" name="Environ. Microbiol.">
        <title>Genetic and functional properties of uncultivated thermophilic crenarchaeotes from a subsurface gold mine as revealed by analysis of genome fragments.</title>
        <authorList>
            <person name="Nunoura T."/>
            <person name="Hirayama H."/>
            <person name="Takami H."/>
            <person name="Oida H."/>
            <person name="Nishi S."/>
            <person name="Shimamura S."/>
            <person name="Suzuki Y."/>
            <person name="Inagaki F."/>
            <person name="Takai K."/>
            <person name="Nealson K.H."/>
            <person name="Horikoshi K."/>
        </authorList>
    </citation>
    <scope>NUCLEOTIDE SEQUENCE</scope>
</reference>